<keyword evidence="3 4" id="KW-1015">Disulfide bond</keyword>
<feature type="disulfide bond" evidence="4">
    <location>
        <begin position="632"/>
        <end position="675"/>
    </location>
</feature>
<comment type="caution">
    <text evidence="7">The sequence shown here is derived from an EMBL/GenBank/DDBJ whole genome shotgun (WGS) entry which is preliminary data.</text>
</comment>
<dbReference type="Proteomes" id="UP000050525">
    <property type="component" value="Unassembled WGS sequence"/>
</dbReference>
<feature type="domain" description="Sushi" evidence="6">
    <location>
        <begin position="267"/>
        <end position="325"/>
    </location>
</feature>
<dbReference type="FunFam" id="2.10.70.10:FF:000026">
    <property type="entry name" value="Complement inhibitory factor H"/>
    <property type="match status" value="1"/>
</dbReference>
<feature type="disulfide bond" evidence="4">
    <location>
        <begin position="535"/>
        <end position="578"/>
    </location>
</feature>
<evidence type="ECO:0000256" key="5">
    <source>
        <dbReference type="SAM" id="SignalP"/>
    </source>
</evidence>
<dbReference type="Pfam" id="PF00084">
    <property type="entry name" value="Sushi"/>
    <property type="match status" value="12"/>
</dbReference>
<feature type="disulfide bond" evidence="4">
    <location>
        <begin position="695"/>
        <end position="738"/>
    </location>
</feature>
<protein>
    <submittedName>
        <fullName evidence="7">Complement factor H</fullName>
    </submittedName>
</protein>
<evidence type="ECO:0000256" key="4">
    <source>
        <dbReference type="PROSITE-ProRule" id="PRU00302"/>
    </source>
</evidence>
<evidence type="ECO:0000313" key="8">
    <source>
        <dbReference type="Proteomes" id="UP000050525"/>
    </source>
</evidence>
<keyword evidence="1 4" id="KW-0768">Sushi</keyword>
<comment type="caution">
    <text evidence="4">Lacks conserved residue(s) required for the propagation of feature annotation.</text>
</comment>
<dbReference type="InterPro" id="IPR035976">
    <property type="entry name" value="Sushi/SCR/CCP_sf"/>
</dbReference>
<feature type="domain" description="Sushi" evidence="6">
    <location>
        <begin position="474"/>
        <end position="532"/>
    </location>
</feature>
<feature type="disulfide bond" evidence="4">
    <location>
        <begin position="269"/>
        <end position="312"/>
    </location>
</feature>
<dbReference type="PANTHER" id="PTHR45785:SF7">
    <property type="entry name" value="COMPLEMENT FACTOR H"/>
    <property type="match status" value="1"/>
</dbReference>
<keyword evidence="2 5" id="KW-0732">Signal</keyword>
<evidence type="ECO:0000259" key="6">
    <source>
        <dbReference type="PROSITE" id="PS50923"/>
    </source>
</evidence>
<feature type="signal peptide" evidence="5">
    <location>
        <begin position="1"/>
        <end position="18"/>
    </location>
</feature>
<feature type="domain" description="Sushi" evidence="6">
    <location>
        <begin position="416"/>
        <end position="473"/>
    </location>
</feature>
<accession>A0A151NM72</accession>
<dbReference type="GO" id="GO:0006956">
    <property type="term" value="P:complement activation"/>
    <property type="evidence" value="ECO:0007669"/>
    <property type="project" value="TreeGrafter"/>
</dbReference>
<feature type="disulfide bond" evidence="4">
    <location>
        <begin position="476"/>
        <end position="519"/>
    </location>
</feature>
<evidence type="ECO:0000313" key="7">
    <source>
        <dbReference type="EMBL" id="KYO37769.1"/>
    </source>
</evidence>
<feature type="disulfide bond" evidence="4">
    <location>
        <begin position="115"/>
        <end position="142"/>
    </location>
</feature>
<dbReference type="PANTHER" id="PTHR45785">
    <property type="entry name" value="COMPLEMENT FACTOR H-RELATED"/>
    <property type="match status" value="1"/>
</dbReference>
<reference evidence="7 8" key="1">
    <citation type="journal article" date="2012" name="Genome Biol.">
        <title>Sequencing three crocodilian genomes to illuminate the evolution of archosaurs and amniotes.</title>
        <authorList>
            <person name="St John J.A."/>
            <person name="Braun E.L."/>
            <person name="Isberg S.R."/>
            <person name="Miles L.G."/>
            <person name="Chong A.Y."/>
            <person name="Gongora J."/>
            <person name="Dalzell P."/>
            <person name="Moran C."/>
            <person name="Bed'hom B."/>
            <person name="Abzhanov A."/>
            <person name="Burgess S.C."/>
            <person name="Cooksey A.M."/>
            <person name="Castoe T.A."/>
            <person name="Crawford N.G."/>
            <person name="Densmore L.D."/>
            <person name="Drew J.C."/>
            <person name="Edwards S.V."/>
            <person name="Faircloth B.C."/>
            <person name="Fujita M.K."/>
            <person name="Greenwold M.J."/>
            <person name="Hoffmann F.G."/>
            <person name="Howard J.M."/>
            <person name="Iguchi T."/>
            <person name="Janes D.E."/>
            <person name="Khan S.Y."/>
            <person name="Kohno S."/>
            <person name="de Koning A.J."/>
            <person name="Lance S.L."/>
            <person name="McCarthy F.M."/>
            <person name="McCormack J.E."/>
            <person name="Merchant M.E."/>
            <person name="Peterson D.G."/>
            <person name="Pollock D.D."/>
            <person name="Pourmand N."/>
            <person name="Raney B.J."/>
            <person name="Roessler K.A."/>
            <person name="Sanford J.R."/>
            <person name="Sawyer R.H."/>
            <person name="Schmidt C.J."/>
            <person name="Triplett E.W."/>
            <person name="Tuberville T.D."/>
            <person name="Venegas-Anaya M."/>
            <person name="Howard J.T."/>
            <person name="Jarvis E.D."/>
            <person name="Guillette L.J.Jr."/>
            <person name="Glenn T.C."/>
            <person name="Green R.E."/>
            <person name="Ray D.A."/>
        </authorList>
    </citation>
    <scope>NUCLEOTIDE SEQUENCE [LARGE SCALE GENOMIC DNA]</scope>
    <source>
        <strain evidence="7">KSC_2009_1</strain>
    </source>
</reference>
<organism evidence="7 8">
    <name type="scientific">Alligator mississippiensis</name>
    <name type="common">American alligator</name>
    <dbReference type="NCBI Taxonomy" id="8496"/>
    <lineage>
        <taxon>Eukaryota</taxon>
        <taxon>Metazoa</taxon>
        <taxon>Chordata</taxon>
        <taxon>Craniata</taxon>
        <taxon>Vertebrata</taxon>
        <taxon>Euteleostomi</taxon>
        <taxon>Archelosauria</taxon>
        <taxon>Archosauria</taxon>
        <taxon>Crocodylia</taxon>
        <taxon>Alligatoridae</taxon>
        <taxon>Alligatorinae</taxon>
        <taxon>Alligator</taxon>
    </lineage>
</organism>
<sequence length="768" mass="86519">MILLGYSVLLLFWTCCSAQNECKTPPPRRRKEVLTETWNKASYPHGTRATYVCRPGYIKLGRVIFQCNNGIWEHAPPYTECQNKPCGHPGDIPFGSFDLTEGNEFVFGARVEYKCNDGYRMLSQRHVRECLADGWSNDLPHCEVIKCLPITAPEHGRIVMSGSYETDQEFSFGQAIRFECNEDYKLKGDREIYCSATGDWSQEVPQCIEITCTPPIILNGGVMVPRRLYKENERIQFNCDIGFKFNERSDAVCTEDGWRPAPLCIEVTCDPPKVADGSFVPSKTIYREEDVITVDCKRGFHFDSFSGNTAQCTKNGWIPVPKCVLRPCDYPQVENIELSGYYQSNREQAFPAKIGSSTYYRCAQGYVTATEENWVLIRCTRDGWDPAPKCIKLCSVPDLENGGTGYWHWKKFKEAIECEMLTLPNGEMSPREGKYHNGDVVTFSCAKGYTRVGPDSAQCYYFGWSPTPPLCKEMPCGKVPSVLHSLPRRGEKNHYKAGITVRYECKRGFKIHGEQNIICQAGNWTKPPTCEDVSCGPPPQVANADFVSSRPQKPPPGTKVQYRCRSHFQLVGSNEVTCENRQWSQAPICQDVRCGPPPNVANADIIPTDNEMYPPGTRVQYKCHRGFRNATCGSPPAIVDGWIADTKRERYFPGEIIRYRCQHGQTLTGPARIVCKEGNWSPPGTPECNEAAGRCGPPPTIENGDTTTFPLLYYERDAVVTYKCKNLYIMKGSQYATCNSGQWTEPPTCIGFRLVPGESNVNPFHLKH</sequence>
<feature type="domain" description="Sushi" evidence="6">
    <location>
        <begin position="84"/>
        <end position="144"/>
    </location>
</feature>
<feature type="domain" description="Sushi" evidence="6">
    <location>
        <begin position="20"/>
        <end position="83"/>
    </location>
</feature>
<feature type="disulfide bond" evidence="4">
    <location>
        <begin position="661"/>
        <end position="688"/>
    </location>
</feature>
<dbReference type="SUPFAM" id="SSF57535">
    <property type="entry name" value="Complement control module/SCR domain"/>
    <property type="match status" value="12"/>
</dbReference>
<dbReference type="SMART" id="SM00032">
    <property type="entry name" value="CCP"/>
    <property type="match status" value="11"/>
</dbReference>
<evidence type="ECO:0000256" key="2">
    <source>
        <dbReference type="ARBA" id="ARBA00022729"/>
    </source>
</evidence>
<feature type="domain" description="Sushi" evidence="6">
    <location>
        <begin position="533"/>
        <end position="591"/>
    </location>
</feature>
<feature type="chain" id="PRO_5007586187" evidence="5">
    <location>
        <begin position="19"/>
        <end position="768"/>
    </location>
</feature>
<evidence type="ECO:0000256" key="3">
    <source>
        <dbReference type="ARBA" id="ARBA00023157"/>
    </source>
</evidence>
<dbReference type="GO" id="GO:0001851">
    <property type="term" value="F:complement component C3b binding"/>
    <property type="evidence" value="ECO:0007669"/>
    <property type="project" value="TreeGrafter"/>
</dbReference>
<dbReference type="STRING" id="8496.A0A151NM72"/>
<dbReference type="CDD" id="cd00033">
    <property type="entry name" value="CCP"/>
    <property type="match status" value="9"/>
</dbReference>
<feature type="domain" description="Sushi" evidence="6">
    <location>
        <begin position="145"/>
        <end position="209"/>
    </location>
</feature>
<dbReference type="PROSITE" id="PS50923">
    <property type="entry name" value="SUSHI"/>
    <property type="match status" value="10"/>
</dbReference>
<name>A0A151NM72_ALLMI</name>
<feature type="disulfide bond" evidence="4">
    <location>
        <begin position="180"/>
        <end position="207"/>
    </location>
</feature>
<dbReference type="eggNOG" id="ENOG502QVSB">
    <property type="taxonomic scope" value="Eukaryota"/>
</dbReference>
<gene>
    <name evidence="7" type="primary">CFHR2</name>
    <name evidence="7" type="ORF">Y1Q_0022051</name>
</gene>
<feature type="domain" description="Sushi" evidence="6">
    <location>
        <begin position="693"/>
        <end position="751"/>
    </location>
</feature>
<dbReference type="Gene3D" id="2.10.70.10">
    <property type="entry name" value="Complement Module, domain 1"/>
    <property type="match status" value="12"/>
</dbReference>
<feature type="disulfide bond" evidence="4">
    <location>
        <begin position="296"/>
        <end position="323"/>
    </location>
</feature>
<dbReference type="GO" id="GO:0005615">
    <property type="term" value="C:extracellular space"/>
    <property type="evidence" value="ECO:0007669"/>
    <property type="project" value="TreeGrafter"/>
</dbReference>
<keyword evidence="8" id="KW-1185">Reference proteome</keyword>
<feature type="domain" description="Sushi" evidence="6">
    <location>
        <begin position="210"/>
        <end position="266"/>
    </location>
</feature>
<feature type="domain" description="Sushi" evidence="6">
    <location>
        <begin position="630"/>
        <end position="690"/>
    </location>
</feature>
<dbReference type="InterPro" id="IPR051503">
    <property type="entry name" value="ComplSys_Reg/VirEntry_Med"/>
</dbReference>
<dbReference type="EMBL" id="AKHW03002600">
    <property type="protein sequence ID" value="KYO37769.1"/>
    <property type="molecule type" value="Genomic_DNA"/>
</dbReference>
<dbReference type="InterPro" id="IPR000436">
    <property type="entry name" value="Sushi_SCR_CCP_dom"/>
</dbReference>
<dbReference type="AlphaFoldDB" id="A0A151NM72"/>
<proteinExistence type="predicted"/>
<evidence type="ECO:0000256" key="1">
    <source>
        <dbReference type="ARBA" id="ARBA00022659"/>
    </source>
</evidence>